<proteinExistence type="predicted"/>
<gene>
    <name evidence="2" type="ORF">FHS48_001410</name>
</gene>
<dbReference type="PANTHER" id="PTHR13887:SF41">
    <property type="entry name" value="THIOREDOXIN SUPERFAMILY PROTEIN"/>
    <property type="match status" value="1"/>
</dbReference>
<dbReference type="GO" id="GO:0016853">
    <property type="term" value="F:isomerase activity"/>
    <property type="evidence" value="ECO:0007669"/>
    <property type="project" value="UniProtKB-KW"/>
</dbReference>
<dbReference type="Pfam" id="PF01323">
    <property type="entry name" value="DSBA"/>
    <property type="match status" value="1"/>
</dbReference>
<name>A0A7X0DLH4_NOVIT</name>
<dbReference type="InterPro" id="IPR001853">
    <property type="entry name" value="DSBA-like_thioredoxin_dom"/>
</dbReference>
<sequence>MRIEVIFDTVCPWCFIGKRRLEKALALRPAVSADLVWRPFLLNPDAPAEGISRRVYLDRKFGGPARVSRMLATLGDIGAAEGITFNFDAIDITPNTVDSHRLVAFAARYGKAGAVVERLFQAYFVEGRNIGDPAVLQGVARENDLPDEDFFTDHLHADYRQDVLAENSQTHRMSINGVPCFIFGGAYGIAGAQDTDVLLRMIDLALENFQPTPLSSPAAE</sequence>
<protein>
    <submittedName>
        <fullName evidence="2">Putative DsbA family dithiol-disulfide isomerase</fullName>
    </submittedName>
</protein>
<comment type="caution">
    <text evidence="2">The sequence shown here is derived from an EMBL/GenBank/DDBJ whole genome shotgun (WGS) entry which is preliminary data.</text>
</comment>
<evidence type="ECO:0000259" key="1">
    <source>
        <dbReference type="Pfam" id="PF01323"/>
    </source>
</evidence>
<dbReference type="AlphaFoldDB" id="A0A7X0DLH4"/>
<dbReference type="Proteomes" id="UP000544872">
    <property type="component" value="Unassembled WGS sequence"/>
</dbReference>
<dbReference type="GO" id="GO:0016491">
    <property type="term" value="F:oxidoreductase activity"/>
    <property type="evidence" value="ECO:0007669"/>
    <property type="project" value="InterPro"/>
</dbReference>
<dbReference type="SUPFAM" id="SSF52833">
    <property type="entry name" value="Thioredoxin-like"/>
    <property type="match status" value="1"/>
</dbReference>
<dbReference type="InterPro" id="IPR036249">
    <property type="entry name" value="Thioredoxin-like_sf"/>
</dbReference>
<dbReference type="Gene3D" id="3.40.30.10">
    <property type="entry name" value="Glutaredoxin"/>
    <property type="match status" value="1"/>
</dbReference>
<evidence type="ECO:0000313" key="2">
    <source>
        <dbReference type="EMBL" id="MBB6210000.1"/>
    </source>
</evidence>
<organism evidence="2 3">
    <name type="scientific">Novispirillum itersonii</name>
    <name type="common">Aquaspirillum itersonii</name>
    <dbReference type="NCBI Taxonomy" id="189"/>
    <lineage>
        <taxon>Bacteria</taxon>
        <taxon>Pseudomonadati</taxon>
        <taxon>Pseudomonadota</taxon>
        <taxon>Alphaproteobacteria</taxon>
        <taxon>Rhodospirillales</taxon>
        <taxon>Novispirillaceae</taxon>
        <taxon>Novispirillum</taxon>
    </lineage>
</organism>
<keyword evidence="2" id="KW-0413">Isomerase</keyword>
<dbReference type="RefSeq" id="WP_184262766.1">
    <property type="nucleotide sequence ID" value="NZ_JACIIX010000004.1"/>
</dbReference>
<dbReference type="EMBL" id="JACIIX010000004">
    <property type="protein sequence ID" value="MBB6210000.1"/>
    <property type="molecule type" value="Genomic_DNA"/>
</dbReference>
<dbReference type="CDD" id="cd03024">
    <property type="entry name" value="DsbA_FrnE"/>
    <property type="match status" value="1"/>
</dbReference>
<feature type="domain" description="DSBA-like thioredoxin" evidence="1">
    <location>
        <begin position="3"/>
        <end position="201"/>
    </location>
</feature>
<accession>A0A7X0DLH4</accession>
<reference evidence="2 3" key="1">
    <citation type="submission" date="2020-08" db="EMBL/GenBank/DDBJ databases">
        <title>Genomic Encyclopedia of Type Strains, Phase IV (KMG-IV): sequencing the most valuable type-strain genomes for metagenomic binning, comparative biology and taxonomic classification.</title>
        <authorList>
            <person name="Goeker M."/>
        </authorList>
    </citation>
    <scope>NUCLEOTIDE SEQUENCE [LARGE SCALE GENOMIC DNA]</scope>
    <source>
        <strain evidence="2 3">DSM 11590</strain>
    </source>
</reference>
<keyword evidence="3" id="KW-1185">Reference proteome</keyword>
<evidence type="ECO:0000313" key="3">
    <source>
        <dbReference type="Proteomes" id="UP000544872"/>
    </source>
</evidence>
<dbReference type="PANTHER" id="PTHR13887">
    <property type="entry name" value="GLUTATHIONE S-TRANSFERASE KAPPA"/>
    <property type="match status" value="1"/>
</dbReference>